<dbReference type="AlphaFoldDB" id="A0A317KE88"/>
<dbReference type="Proteomes" id="UP000245683">
    <property type="component" value="Unassembled WGS sequence"/>
</dbReference>
<keyword evidence="4" id="KW-1185">Reference proteome</keyword>
<evidence type="ECO:0000313" key="3">
    <source>
        <dbReference type="EMBL" id="PWU51739.1"/>
    </source>
</evidence>
<gene>
    <name evidence="3" type="ORF">DLJ46_04375</name>
</gene>
<evidence type="ECO:0000256" key="1">
    <source>
        <dbReference type="SAM" id="MobiDB-lite"/>
    </source>
</evidence>
<keyword evidence="2" id="KW-0472">Membrane</keyword>
<keyword evidence="2" id="KW-0812">Transmembrane</keyword>
<name>A0A317KE88_9ACTN</name>
<protein>
    <submittedName>
        <fullName evidence="3">Uncharacterized protein</fullName>
    </submittedName>
</protein>
<feature type="transmembrane region" description="Helical" evidence="2">
    <location>
        <begin position="34"/>
        <end position="53"/>
    </location>
</feature>
<feature type="region of interest" description="Disordered" evidence="1">
    <location>
        <begin position="58"/>
        <end position="93"/>
    </location>
</feature>
<accession>A0A317KE88</accession>
<reference evidence="4" key="1">
    <citation type="submission" date="2018-05" db="EMBL/GenBank/DDBJ databases">
        <title>Micromonospora globispora sp. nov. and Micromonospora rugosa sp. nov., isolated from marine sediment.</title>
        <authorList>
            <person name="Carro L."/>
            <person name="Aysel V."/>
            <person name="Cetin D."/>
            <person name="Igual J.M."/>
            <person name="Klenk H.-P."/>
            <person name="Trujillo M.E."/>
            <person name="Sahin N."/>
        </authorList>
    </citation>
    <scope>NUCLEOTIDE SEQUENCE [LARGE SCALE GENOMIC DNA]</scope>
    <source>
        <strain evidence="4">S2904</strain>
    </source>
</reference>
<comment type="caution">
    <text evidence="3">The sequence shown here is derived from an EMBL/GenBank/DDBJ whole genome shotgun (WGS) entry which is preliminary data.</text>
</comment>
<evidence type="ECO:0000256" key="2">
    <source>
        <dbReference type="SAM" id="Phobius"/>
    </source>
</evidence>
<feature type="non-terminal residue" evidence="3">
    <location>
        <position position="106"/>
    </location>
</feature>
<feature type="region of interest" description="Disordered" evidence="1">
    <location>
        <begin position="1"/>
        <end position="20"/>
    </location>
</feature>
<dbReference type="EMBL" id="QGSV01000082">
    <property type="protein sequence ID" value="PWU51739.1"/>
    <property type="molecule type" value="Genomic_DNA"/>
</dbReference>
<evidence type="ECO:0000313" key="4">
    <source>
        <dbReference type="Proteomes" id="UP000245683"/>
    </source>
</evidence>
<keyword evidence="2" id="KW-1133">Transmembrane helix</keyword>
<sequence length="106" mass="10408">MSDPEMRTDPPGTVYGARRTVRPGLPRDPLMRTALAVALFGVLLGVLFASGVLTGGDEPVLPAAAAPTPPAAEPTSVAPSTEPPPTITAAAPSPTAAVVGAAVGEG</sequence>
<proteinExistence type="predicted"/>
<organism evidence="3 4">
    <name type="scientific">Micromonospora globispora</name>
    <dbReference type="NCBI Taxonomy" id="1450148"/>
    <lineage>
        <taxon>Bacteria</taxon>
        <taxon>Bacillati</taxon>
        <taxon>Actinomycetota</taxon>
        <taxon>Actinomycetes</taxon>
        <taxon>Micromonosporales</taxon>
        <taxon>Micromonosporaceae</taxon>
        <taxon>Micromonospora</taxon>
    </lineage>
</organism>